<proteinExistence type="predicted"/>
<gene>
    <name evidence="2" type="ORF">GPECTOR_53g110</name>
</gene>
<keyword evidence="1" id="KW-0732">Signal</keyword>
<organism evidence="2 3">
    <name type="scientific">Gonium pectorale</name>
    <name type="common">Green alga</name>
    <dbReference type="NCBI Taxonomy" id="33097"/>
    <lineage>
        <taxon>Eukaryota</taxon>
        <taxon>Viridiplantae</taxon>
        <taxon>Chlorophyta</taxon>
        <taxon>core chlorophytes</taxon>
        <taxon>Chlorophyceae</taxon>
        <taxon>CS clade</taxon>
        <taxon>Chlamydomonadales</taxon>
        <taxon>Volvocaceae</taxon>
        <taxon>Gonium</taxon>
    </lineage>
</organism>
<protein>
    <recommendedName>
        <fullName evidence="4">LysM domain-containing protein</fullName>
    </recommendedName>
</protein>
<keyword evidence="3" id="KW-1185">Reference proteome</keyword>
<comment type="caution">
    <text evidence="2">The sequence shown here is derived from an EMBL/GenBank/DDBJ whole genome shotgun (WGS) entry which is preliminary data.</text>
</comment>
<sequence length="311" mass="29593">MAVATALGLLLLLIAAPSPSSASSRGLSQCFGPICGFHPGFGGSVSEADVAAAARARSASLGGFGGSASDAEAAAAASARSASFGHGGGGGFSSSQADAHASSQASSFGGGGCFGCFGAGCPGCPGGGGVSFSSSQAEADAAARAASLTGRRLRGTTDPWDAKELTAAAQGDAGATKGLAGRVAVEFGLSPEGAACLAAAKASASAPPLFGPADEASHQLQVHGGAPPVTGPMVTGEGLHVLASCGARPPVAGPRGGLTCRRVAAGTDSALCDLAREHYTSCLGLRLVNPGVAHVAAGQHVNVPPCSVGSA</sequence>
<name>A0A150G6R2_GONPE</name>
<reference evidence="3" key="1">
    <citation type="journal article" date="2016" name="Nat. Commun.">
        <title>The Gonium pectorale genome demonstrates co-option of cell cycle regulation during the evolution of multicellularity.</title>
        <authorList>
            <person name="Hanschen E.R."/>
            <person name="Marriage T.N."/>
            <person name="Ferris P.J."/>
            <person name="Hamaji T."/>
            <person name="Toyoda A."/>
            <person name="Fujiyama A."/>
            <person name="Neme R."/>
            <person name="Noguchi H."/>
            <person name="Minakuchi Y."/>
            <person name="Suzuki M."/>
            <person name="Kawai-Toyooka H."/>
            <person name="Smith D.R."/>
            <person name="Sparks H."/>
            <person name="Anderson J."/>
            <person name="Bakaric R."/>
            <person name="Luria V."/>
            <person name="Karger A."/>
            <person name="Kirschner M.W."/>
            <person name="Durand P.M."/>
            <person name="Michod R.E."/>
            <person name="Nozaki H."/>
            <person name="Olson B.J."/>
        </authorList>
    </citation>
    <scope>NUCLEOTIDE SEQUENCE [LARGE SCALE GENOMIC DNA]</scope>
    <source>
        <strain evidence="3">NIES-2863</strain>
    </source>
</reference>
<evidence type="ECO:0008006" key="4">
    <source>
        <dbReference type="Google" id="ProtNLM"/>
    </source>
</evidence>
<accession>A0A150G6R2</accession>
<dbReference type="AlphaFoldDB" id="A0A150G6R2"/>
<evidence type="ECO:0000256" key="1">
    <source>
        <dbReference type="SAM" id="SignalP"/>
    </source>
</evidence>
<dbReference type="EMBL" id="LSYV01000054">
    <property type="protein sequence ID" value="KXZ45524.1"/>
    <property type="molecule type" value="Genomic_DNA"/>
</dbReference>
<feature type="chain" id="PRO_5007561919" description="LysM domain-containing protein" evidence="1">
    <location>
        <begin position="23"/>
        <end position="311"/>
    </location>
</feature>
<evidence type="ECO:0000313" key="2">
    <source>
        <dbReference type="EMBL" id="KXZ45524.1"/>
    </source>
</evidence>
<feature type="signal peptide" evidence="1">
    <location>
        <begin position="1"/>
        <end position="22"/>
    </location>
</feature>
<dbReference type="Proteomes" id="UP000075714">
    <property type="component" value="Unassembled WGS sequence"/>
</dbReference>
<evidence type="ECO:0000313" key="3">
    <source>
        <dbReference type="Proteomes" id="UP000075714"/>
    </source>
</evidence>